<keyword evidence="1" id="KW-0812">Transmembrane</keyword>
<keyword evidence="1" id="KW-0472">Membrane</keyword>
<reference evidence="3" key="1">
    <citation type="journal article" date="2014" name="Sci. Data">
        <title>Genomes of diverse isolates of the marine cyanobacterium Prochlorococcus.</title>
        <authorList>
            <person name="Biller S."/>
            <person name="Berube P."/>
            <person name="Thompson J."/>
            <person name="Kelly L."/>
            <person name="Roggensack S."/>
            <person name="Awad L."/>
            <person name="Roache-Johnson K."/>
            <person name="Ding H."/>
            <person name="Giovannoni S.J."/>
            <person name="Moore L.R."/>
            <person name="Chisholm S.W."/>
        </authorList>
    </citation>
    <scope>NUCLEOTIDE SEQUENCE [LARGE SCALE GENOMIC DNA]</scope>
    <source>
        <strain evidence="3">MIT 9201</strain>
    </source>
</reference>
<name>A0A0A1ZZ80_PROMR</name>
<proteinExistence type="predicted"/>
<organism evidence="2 3">
    <name type="scientific">Prochlorococcus marinus str. MIT 9201</name>
    <dbReference type="NCBI Taxonomy" id="93057"/>
    <lineage>
        <taxon>Bacteria</taxon>
        <taxon>Bacillati</taxon>
        <taxon>Cyanobacteriota</taxon>
        <taxon>Cyanophyceae</taxon>
        <taxon>Synechococcales</taxon>
        <taxon>Prochlorococcaceae</taxon>
        <taxon>Prochlorococcus</taxon>
    </lineage>
</organism>
<evidence type="ECO:0000313" key="2">
    <source>
        <dbReference type="EMBL" id="KGF94947.1"/>
    </source>
</evidence>
<dbReference type="EMBL" id="JNAL01000017">
    <property type="protein sequence ID" value="KGF94947.1"/>
    <property type="molecule type" value="Genomic_DNA"/>
</dbReference>
<keyword evidence="1" id="KW-1133">Transmembrane helix</keyword>
<feature type="transmembrane region" description="Helical" evidence="1">
    <location>
        <begin position="7"/>
        <end position="29"/>
    </location>
</feature>
<feature type="transmembrane region" description="Helical" evidence="1">
    <location>
        <begin position="35"/>
        <end position="58"/>
    </location>
</feature>
<dbReference type="AlphaFoldDB" id="A0A0A1ZZ80"/>
<protein>
    <submittedName>
        <fullName evidence="2">Uncharacterized protein</fullName>
    </submittedName>
</protein>
<comment type="caution">
    <text evidence="2">The sequence shown here is derived from an EMBL/GenBank/DDBJ whole genome shotgun (WGS) entry which is preliminary data.</text>
</comment>
<accession>A0A0A1ZZ80</accession>
<evidence type="ECO:0000256" key="1">
    <source>
        <dbReference type="SAM" id="Phobius"/>
    </source>
</evidence>
<evidence type="ECO:0000313" key="3">
    <source>
        <dbReference type="Proteomes" id="UP000030355"/>
    </source>
</evidence>
<dbReference type="STRING" id="93057.EU95_1569"/>
<dbReference type="Proteomes" id="UP000030355">
    <property type="component" value="Unassembled WGS sequence"/>
</dbReference>
<gene>
    <name evidence="2" type="ORF">EU95_1569</name>
</gene>
<sequence>MFDKANLKYFFIWSISLLISGLFKLIGYLNPNVLIINNFLLLLLVFGPALLVTIILVFKKFSNS</sequence>